<evidence type="ECO:0000313" key="15">
    <source>
        <dbReference type="RefSeq" id="XP_033771464.1"/>
    </source>
</evidence>
<feature type="transmembrane region" description="Helical" evidence="12">
    <location>
        <begin position="590"/>
        <end position="611"/>
    </location>
</feature>
<dbReference type="InterPro" id="IPR038550">
    <property type="entry name" value="GPCR_3_9-Cys_sf"/>
</dbReference>
<evidence type="ECO:0000256" key="10">
    <source>
        <dbReference type="ARBA" id="ARBA00023180"/>
    </source>
</evidence>
<name>A0A6P8NLJ6_GEOSA</name>
<keyword evidence="3" id="KW-1003">Cell membrane</keyword>
<dbReference type="Pfam" id="PF00003">
    <property type="entry name" value="7tm_3"/>
    <property type="match status" value="1"/>
</dbReference>
<feature type="transmembrane region" description="Helical" evidence="12">
    <location>
        <begin position="668"/>
        <end position="692"/>
    </location>
</feature>
<dbReference type="Gene3D" id="2.10.50.30">
    <property type="entry name" value="GPCR, family 3, nine cysteines domain"/>
    <property type="match status" value="1"/>
</dbReference>
<dbReference type="InterPro" id="IPR028082">
    <property type="entry name" value="Peripla_BP_I"/>
</dbReference>
<keyword evidence="14" id="KW-1185">Reference proteome</keyword>
<dbReference type="InterPro" id="IPR001828">
    <property type="entry name" value="ANF_lig-bd_rcpt"/>
</dbReference>
<keyword evidence="8 12" id="KW-0472">Membrane</keyword>
<dbReference type="InParanoid" id="A0A6P8NLJ6"/>
<proteinExistence type="inferred from homology"/>
<comment type="similarity">
    <text evidence="2">Belongs to the G-protein coupled receptor 3 family.</text>
</comment>
<evidence type="ECO:0000256" key="4">
    <source>
        <dbReference type="ARBA" id="ARBA00022692"/>
    </source>
</evidence>
<dbReference type="PROSITE" id="PS00981">
    <property type="entry name" value="G_PROTEIN_RECEP_F3_3"/>
    <property type="match status" value="1"/>
</dbReference>
<keyword evidence="5" id="KW-0732">Signal</keyword>
<dbReference type="InterPro" id="IPR000337">
    <property type="entry name" value="GPCR_3"/>
</dbReference>
<evidence type="ECO:0000256" key="2">
    <source>
        <dbReference type="ARBA" id="ARBA00007242"/>
    </source>
</evidence>
<evidence type="ECO:0000259" key="13">
    <source>
        <dbReference type="PROSITE" id="PS50259"/>
    </source>
</evidence>
<evidence type="ECO:0000256" key="9">
    <source>
        <dbReference type="ARBA" id="ARBA00023170"/>
    </source>
</evidence>
<feature type="transmembrane region" description="Helical" evidence="12">
    <location>
        <begin position="779"/>
        <end position="802"/>
    </location>
</feature>
<dbReference type="PROSITE" id="PS50259">
    <property type="entry name" value="G_PROTEIN_RECEP_F3_4"/>
    <property type="match status" value="1"/>
</dbReference>
<dbReference type="PANTHER" id="PTHR24061:SF591">
    <property type="entry name" value="LOW QUALITY PROTEIN: VOMERONASAL TYPE-2 RECEPTOR 26"/>
    <property type="match status" value="1"/>
</dbReference>
<evidence type="ECO:0000256" key="1">
    <source>
        <dbReference type="ARBA" id="ARBA00004651"/>
    </source>
</evidence>
<dbReference type="CDD" id="cd15283">
    <property type="entry name" value="7tmC_V2R_pheromone"/>
    <property type="match status" value="1"/>
</dbReference>
<dbReference type="PRINTS" id="PR01535">
    <property type="entry name" value="VOMERONASL2R"/>
</dbReference>
<keyword evidence="7" id="KW-0297">G-protein coupled receptor</keyword>
<feature type="transmembrane region" description="Helical" evidence="12">
    <location>
        <begin position="747"/>
        <end position="767"/>
    </location>
</feature>
<dbReference type="PRINTS" id="PR00248">
    <property type="entry name" value="GPCRMGR"/>
</dbReference>
<organism evidence="14 15">
    <name type="scientific">Geotrypetes seraphini</name>
    <name type="common">Gaboon caecilian</name>
    <name type="synonym">Caecilia seraphini</name>
    <dbReference type="NCBI Taxonomy" id="260995"/>
    <lineage>
        <taxon>Eukaryota</taxon>
        <taxon>Metazoa</taxon>
        <taxon>Chordata</taxon>
        <taxon>Craniata</taxon>
        <taxon>Vertebrata</taxon>
        <taxon>Euteleostomi</taxon>
        <taxon>Amphibia</taxon>
        <taxon>Gymnophiona</taxon>
        <taxon>Geotrypetes</taxon>
    </lineage>
</organism>
<dbReference type="Pfam" id="PF07562">
    <property type="entry name" value="NCD3G"/>
    <property type="match status" value="1"/>
</dbReference>
<keyword evidence="4 12" id="KW-0812">Transmembrane</keyword>
<dbReference type="SUPFAM" id="SSF53822">
    <property type="entry name" value="Periplasmic binding protein-like I"/>
    <property type="match status" value="1"/>
</dbReference>
<evidence type="ECO:0000256" key="12">
    <source>
        <dbReference type="SAM" id="Phobius"/>
    </source>
</evidence>
<evidence type="ECO:0000313" key="14">
    <source>
        <dbReference type="Proteomes" id="UP000515159"/>
    </source>
</evidence>
<feature type="transmembrane region" description="Helical" evidence="12">
    <location>
        <begin position="623"/>
        <end position="647"/>
    </location>
</feature>
<dbReference type="InterPro" id="IPR011500">
    <property type="entry name" value="GPCR_3_9-Cys_dom"/>
</dbReference>
<dbReference type="KEGG" id="gsh:117346169"/>
<comment type="subcellular location">
    <subcellularLocation>
        <location evidence="1">Cell membrane</location>
        <topology evidence="1">Multi-pass membrane protein</topology>
    </subcellularLocation>
</comment>
<evidence type="ECO:0000256" key="11">
    <source>
        <dbReference type="ARBA" id="ARBA00023224"/>
    </source>
</evidence>
<dbReference type="InterPro" id="IPR000068">
    <property type="entry name" value="GPCR_3_Ca_sens_rcpt-rel"/>
</dbReference>
<gene>
    <name evidence="15" type="primary">LOC117346169</name>
</gene>
<dbReference type="Pfam" id="PF01094">
    <property type="entry name" value="ANF_receptor"/>
    <property type="match status" value="1"/>
</dbReference>
<dbReference type="InterPro" id="IPR004073">
    <property type="entry name" value="GPCR_3_vmron_rcpt_2"/>
</dbReference>
<feature type="domain" description="G-protein coupled receptors family 3 profile" evidence="13">
    <location>
        <begin position="553"/>
        <end position="817"/>
    </location>
</feature>
<dbReference type="InterPro" id="IPR017978">
    <property type="entry name" value="GPCR_3_C"/>
</dbReference>
<keyword evidence="9" id="KW-0675">Receptor</keyword>
<dbReference type="FunFam" id="2.10.50.30:FF:000002">
    <property type="entry name" value="Vomeronasal 2 receptor, h1"/>
    <property type="match status" value="1"/>
</dbReference>
<keyword evidence="6 12" id="KW-1133">Transmembrane helix</keyword>
<feature type="transmembrane region" description="Helical" evidence="12">
    <location>
        <begin position="712"/>
        <end position="735"/>
    </location>
</feature>
<feature type="transmembrane region" description="Helical" evidence="12">
    <location>
        <begin position="553"/>
        <end position="578"/>
    </location>
</feature>
<dbReference type="GeneID" id="117346169"/>
<dbReference type="FunFam" id="3.40.50.2300:FF:000024">
    <property type="entry name" value="Vomeronasal 2, receptor 73"/>
    <property type="match status" value="1"/>
</dbReference>
<keyword evidence="11" id="KW-0807">Transducer</keyword>
<dbReference type="RefSeq" id="XP_033771464.1">
    <property type="nucleotide sequence ID" value="XM_033915573.1"/>
</dbReference>
<dbReference type="OrthoDB" id="5984008at2759"/>
<accession>A0A6P8NLJ6</accession>
<dbReference type="Gene3D" id="3.40.50.2300">
    <property type="match status" value="2"/>
</dbReference>
<evidence type="ECO:0000256" key="6">
    <source>
        <dbReference type="ARBA" id="ARBA00022989"/>
    </source>
</evidence>
<evidence type="ECO:0000256" key="5">
    <source>
        <dbReference type="ARBA" id="ARBA00022729"/>
    </source>
</evidence>
<keyword evidence="10" id="KW-0325">Glycoprotein</keyword>
<dbReference type="GO" id="GO:0005886">
    <property type="term" value="C:plasma membrane"/>
    <property type="evidence" value="ECO:0007669"/>
    <property type="project" value="UniProtKB-SubCell"/>
</dbReference>
<dbReference type="InterPro" id="IPR017979">
    <property type="entry name" value="GPCR_3_CS"/>
</dbReference>
<protein>
    <submittedName>
        <fullName evidence="15">Vomeronasal type-2 receptor 26-like</fullName>
    </submittedName>
</protein>
<dbReference type="GO" id="GO:0004930">
    <property type="term" value="F:G protein-coupled receptor activity"/>
    <property type="evidence" value="ECO:0007669"/>
    <property type="project" value="UniProtKB-KW"/>
</dbReference>
<dbReference type="Proteomes" id="UP000515159">
    <property type="component" value="Chromosome 12"/>
</dbReference>
<evidence type="ECO:0000256" key="7">
    <source>
        <dbReference type="ARBA" id="ARBA00023040"/>
    </source>
</evidence>
<evidence type="ECO:0000256" key="8">
    <source>
        <dbReference type="ARBA" id="ARBA00023136"/>
    </source>
</evidence>
<evidence type="ECO:0000256" key="3">
    <source>
        <dbReference type="ARBA" id="ARBA00022475"/>
    </source>
</evidence>
<dbReference type="AlphaFoldDB" id="A0A6P8NLJ6"/>
<reference evidence="15" key="1">
    <citation type="submission" date="2025-08" db="UniProtKB">
        <authorList>
            <consortium name="RefSeq"/>
        </authorList>
    </citation>
    <scope>IDENTIFICATION</scope>
</reference>
<dbReference type="PANTHER" id="PTHR24061">
    <property type="entry name" value="CALCIUM-SENSING RECEPTOR-RELATED"/>
    <property type="match status" value="1"/>
</dbReference>
<sequence length="824" mass="93491">MGCKFEHLESVNRNDLEVMLCDATDATFDGAYSCVQLRNYYDFLAFVSSVEEINNSSELLPNLTLGFYIYDTYNNPFFVFYAAMNIFSGMDINTPNYRCKTSGTLAAIIEGLSSEESSQISNVFRTYHYPQISYKSQNLLMSDTLKFPYFYRTVPSELHLCTGILRLLKHFSWTWVSIIASDDDSSARAIQILKEGIEKNEGCIESIETLSYITDMTPEKMNKIKDTIHSSSAKVIIVYCNREHFLNLYSIEGIMDIPGKIWITTNEMDFHSIYSLDTIKANNSLAFTMVKRNIPSMSTFIQEVNPTLFPSDKTIHMWWMQLCDSRCSHSIRRSCSTNETKKTPALTTHCATKYFGSSYSIYNAVYTLAHALHDMAMSDYGKNIAWSKGSQEVSDYFPWKLHHHMKSVRFKNRLGEEVFFDENGDFSIGYEITNLVYLPNWTVRNEIVGSYNPYALSGQDFTISEKAITWDSAFTKVPPQSKCSQSCPPGFRKLARKEEPICCYDCIPCPDGEISSHSDMENCIKCPEIQWSNQNRDACIPKMIIFLSYEEPLGISLTVISMFFCLITALILGIFIKYQHTPIVKANNCSLSYVLLISLMISFLYSLLFIGYPNKLTCILRQISFGITFSIALSSVLAKTITVVIAFQATKPKSKLRKWMGSSLSNSIVLCCFLLQILICFVWMCTAPPFPYQNSELEIGTIVIECNEGSIIAFYCVMGYLGLLAGVSFVVAFLAKNLPDSFNEAKNITFSMLVFCSVWLSFIPTYMSTTGKYTVAVEIFAILASSAGLLGCIFVPKCYMILLRPEKNNKKYLTRYVKTLNVRN</sequence>